<feature type="domain" description="SGNH" evidence="2">
    <location>
        <begin position="55"/>
        <end position="251"/>
    </location>
</feature>
<evidence type="ECO:0000313" key="3">
    <source>
        <dbReference type="EMBL" id="TQL88211.1"/>
    </source>
</evidence>
<organism evidence="3 4">
    <name type="scientific">Actinoallomurus bryophytorum</name>
    <dbReference type="NCBI Taxonomy" id="1490222"/>
    <lineage>
        <taxon>Bacteria</taxon>
        <taxon>Bacillati</taxon>
        <taxon>Actinomycetota</taxon>
        <taxon>Actinomycetes</taxon>
        <taxon>Streptosporangiales</taxon>
        <taxon>Thermomonosporaceae</taxon>
        <taxon>Actinoallomurus</taxon>
    </lineage>
</organism>
<accession>A0A543BTQ9</accession>
<feature type="signal peptide" evidence="1">
    <location>
        <begin position="1"/>
        <end position="28"/>
    </location>
</feature>
<dbReference type="Pfam" id="PF19040">
    <property type="entry name" value="SGNH"/>
    <property type="match status" value="1"/>
</dbReference>
<feature type="chain" id="PRO_5021836218" description="SGNH domain-containing protein" evidence="1">
    <location>
        <begin position="29"/>
        <end position="289"/>
    </location>
</feature>
<evidence type="ECO:0000259" key="2">
    <source>
        <dbReference type="Pfam" id="PF19040"/>
    </source>
</evidence>
<name>A0A543BTQ9_9ACTN</name>
<evidence type="ECO:0000313" key="4">
    <source>
        <dbReference type="Proteomes" id="UP000316096"/>
    </source>
</evidence>
<reference evidence="3 4" key="1">
    <citation type="submission" date="2019-06" db="EMBL/GenBank/DDBJ databases">
        <title>Sequencing the genomes of 1000 actinobacteria strains.</title>
        <authorList>
            <person name="Klenk H.-P."/>
        </authorList>
    </citation>
    <scope>NUCLEOTIDE SEQUENCE [LARGE SCALE GENOMIC DNA]</scope>
    <source>
        <strain evidence="3 4">DSM 102200</strain>
    </source>
</reference>
<evidence type="ECO:0000256" key="1">
    <source>
        <dbReference type="SAM" id="SignalP"/>
    </source>
</evidence>
<dbReference type="SUPFAM" id="SSF52266">
    <property type="entry name" value="SGNH hydrolase"/>
    <property type="match status" value="1"/>
</dbReference>
<gene>
    <name evidence="3" type="ORF">FB559_8830</name>
</gene>
<keyword evidence="1" id="KW-0732">Signal</keyword>
<protein>
    <recommendedName>
        <fullName evidence="2">SGNH domain-containing protein</fullName>
    </recommendedName>
</protein>
<dbReference type="EMBL" id="VFOZ01000003">
    <property type="protein sequence ID" value="TQL88211.1"/>
    <property type="molecule type" value="Genomic_DNA"/>
</dbReference>
<comment type="caution">
    <text evidence="3">The sequence shown here is derived from an EMBL/GenBank/DDBJ whole genome shotgun (WGS) entry which is preliminary data.</text>
</comment>
<dbReference type="InterPro" id="IPR043968">
    <property type="entry name" value="SGNH"/>
</dbReference>
<dbReference type="AlphaFoldDB" id="A0A543BTQ9"/>
<keyword evidence="4" id="KW-1185">Reference proteome</keyword>
<sequence>MVSTYICGVLSLALAVSLGAITPGLAPAEPVPPYHMNLPKPTPAGGDTSPFIVTGSSSAPSAPTVAVIGDSVARDYAYYLARRLGPRGVRVIDGALTACPVGTLPLVAIYPDGDSRPLRAGACPRLVAAKQAALTATYAPGLVLWQSITEIRGIRLPDRYVPPGTDEWRRRVLAEWDDTLRRVTARGAKVVVILPLWYEHAPAARLDAPGPSIDKIRDLYVRWATLHRDKVSLVDPAPVVCPSGPPCGLVNGVDFRPDTIHFDDQGGVQVVDYLIAHVPELARVAAGRG</sequence>
<proteinExistence type="predicted"/>
<dbReference type="Proteomes" id="UP000316096">
    <property type="component" value="Unassembled WGS sequence"/>
</dbReference>